<proteinExistence type="predicted"/>
<name>A0A914RUC4_PAREQ</name>
<protein>
    <submittedName>
        <fullName evidence="2">Uncharacterized protein</fullName>
    </submittedName>
</protein>
<evidence type="ECO:0000313" key="1">
    <source>
        <dbReference type="Proteomes" id="UP000887564"/>
    </source>
</evidence>
<organism evidence="1 2">
    <name type="scientific">Parascaris equorum</name>
    <name type="common">Equine roundworm</name>
    <dbReference type="NCBI Taxonomy" id="6256"/>
    <lineage>
        <taxon>Eukaryota</taxon>
        <taxon>Metazoa</taxon>
        <taxon>Ecdysozoa</taxon>
        <taxon>Nematoda</taxon>
        <taxon>Chromadorea</taxon>
        <taxon>Rhabditida</taxon>
        <taxon>Spirurina</taxon>
        <taxon>Ascaridomorpha</taxon>
        <taxon>Ascaridoidea</taxon>
        <taxon>Ascarididae</taxon>
        <taxon>Parascaris</taxon>
    </lineage>
</organism>
<dbReference type="Proteomes" id="UP000887564">
    <property type="component" value="Unplaced"/>
</dbReference>
<dbReference type="AlphaFoldDB" id="A0A914RUC4"/>
<sequence length="54" mass="5732">MIQVKSHTIANGHHADGNSRGVTNSLGIIASTPALSLSHVGLVYEPLHVLTIFR</sequence>
<dbReference type="WBParaSite" id="PEQ_0000557901-mRNA-1">
    <property type="protein sequence ID" value="PEQ_0000557901-mRNA-1"/>
    <property type="gene ID" value="PEQ_0000557901"/>
</dbReference>
<accession>A0A914RUC4</accession>
<keyword evidence="1" id="KW-1185">Reference proteome</keyword>
<reference evidence="2" key="1">
    <citation type="submission" date="2022-11" db="UniProtKB">
        <authorList>
            <consortium name="WormBaseParasite"/>
        </authorList>
    </citation>
    <scope>IDENTIFICATION</scope>
</reference>
<evidence type="ECO:0000313" key="2">
    <source>
        <dbReference type="WBParaSite" id="PEQ_0000557901-mRNA-1"/>
    </source>
</evidence>